<keyword evidence="3" id="KW-1185">Reference proteome</keyword>
<sequence>MDGEHLDRVSSPSYMSQSHFHQASAEVTPFKEAILTGSSVDSEDVDGFGPPPAFPQNKSLGKRKLTLMSVSTSAGFRVGDDTNSEDESSCMDSSKHPQLVHRIKGGASSAQSSRENSPTSVKEEEQEELGERGQKRNYNDAMILASLSDVGSPKTNEDVYEEEDRKQQVKLEYETSPKSNHSTSSTAGTPLRSNVNSASDGVKPFALLPKPYANKRGKLVHEGKKEEPRDARPPPPPSFPGPYGGYPYPHPHGPPPPHHPSPYAGYPYPYHHPHHPPPPPGSMPPPPAYYGMHGHGPPTPMPPTPEYWGQYHSPEHVTETVEPARSGAPPFHPLSSPVKSSHVVPTDESDPKKSGHPHPGPPHGHAYTGPPPPGYPGYYPPPSIEYKRSFTVSVDESSPSRHHTTETSPGAHPPRPEMHPSSSSPPRPGPPPGHPESPYSGYPPPPPQHSGSDPYQPYDYASASPTIQYPQPHMGNYQFRKGGRTIHSEPIILKKKFSWRNYPELEEFLIANRPEYLRHSALNYTAEQKHFNNRLTEGLLEIAARHNYVFDESCFNFVAVRDRIRCYYKSYVQSSKKRGVVVGYSETKPHTANSAESGQG</sequence>
<reference evidence="2" key="1">
    <citation type="submission" date="2023-06" db="EMBL/GenBank/DDBJ databases">
        <title>Survivors Of The Sea: Transcriptome response of Skeletonema marinoi to long-term dormancy.</title>
        <authorList>
            <person name="Pinder M.I.M."/>
            <person name="Kourtchenko O."/>
            <person name="Robertson E.K."/>
            <person name="Larsson T."/>
            <person name="Maumus F."/>
            <person name="Osuna-Cruz C.M."/>
            <person name="Vancaester E."/>
            <person name="Stenow R."/>
            <person name="Vandepoele K."/>
            <person name="Ploug H."/>
            <person name="Bruchert V."/>
            <person name="Godhe A."/>
            <person name="Topel M."/>
        </authorList>
    </citation>
    <scope>NUCLEOTIDE SEQUENCE</scope>
    <source>
        <strain evidence="2">R05AC</strain>
    </source>
</reference>
<feature type="compositionally biased region" description="Pro residues" evidence="1">
    <location>
        <begin position="248"/>
        <end position="260"/>
    </location>
</feature>
<dbReference type="EMBL" id="JATAAI010000056">
    <property type="protein sequence ID" value="KAK1732921.1"/>
    <property type="molecule type" value="Genomic_DNA"/>
</dbReference>
<comment type="caution">
    <text evidence="2">The sequence shown here is derived from an EMBL/GenBank/DDBJ whole genome shotgun (WGS) entry which is preliminary data.</text>
</comment>
<feature type="compositionally biased region" description="Polar residues" evidence="1">
    <location>
        <begin position="176"/>
        <end position="199"/>
    </location>
</feature>
<evidence type="ECO:0000313" key="3">
    <source>
        <dbReference type="Proteomes" id="UP001224775"/>
    </source>
</evidence>
<feature type="compositionally biased region" description="Pro residues" evidence="1">
    <location>
        <begin position="423"/>
        <end position="448"/>
    </location>
</feature>
<organism evidence="2 3">
    <name type="scientific">Skeletonema marinoi</name>
    <dbReference type="NCBI Taxonomy" id="267567"/>
    <lineage>
        <taxon>Eukaryota</taxon>
        <taxon>Sar</taxon>
        <taxon>Stramenopiles</taxon>
        <taxon>Ochrophyta</taxon>
        <taxon>Bacillariophyta</taxon>
        <taxon>Coscinodiscophyceae</taxon>
        <taxon>Thalassiosirophycidae</taxon>
        <taxon>Thalassiosirales</taxon>
        <taxon>Skeletonemataceae</taxon>
        <taxon>Skeletonema</taxon>
        <taxon>Skeletonema marinoi-dohrnii complex</taxon>
    </lineage>
</organism>
<feature type="region of interest" description="Disordered" evidence="1">
    <location>
        <begin position="38"/>
        <end position="476"/>
    </location>
</feature>
<feature type="compositionally biased region" description="Basic and acidic residues" evidence="1">
    <location>
        <begin position="219"/>
        <end position="232"/>
    </location>
</feature>
<gene>
    <name evidence="2" type="ORF">QTG54_016459</name>
</gene>
<feature type="compositionally biased region" description="Polar residues" evidence="1">
    <location>
        <begin position="108"/>
        <end position="120"/>
    </location>
</feature>
<feature type="compositionally biased region" description="Pro residues" evidence="1">
    <location>
        <begin position="276"/>
        <end position="288"/>
    </location>
</feature>
<feature type="compositionally biased region" description="Basic and acidic residues" evidence="1">
    <location>
        <begin position="163"/>
        <end position="175"/>
    </location>
</feature>
<evidence type="ECO:0000256" key="1">
    <source>
        <dbReference type="SAM" id="MobiDB-lite"/>
    </source>
</evidence>
<evidence type="ECO:0000313" key="2">
    <source>
        <dbReference type="EMBL" id="KAK1732921.1"/>
    </source>
</evidence>
<accession>A0AAD8XSB0</accession>
<dbReference type="Proteomes" id="UP001224775">
    <property type="component" value="Unassembled WGS sequence"/>
</dbReference>
<name>A0AAD8XSB0_9STRA</name>
<feature type="region of interest" description="Disordered" evidence="1">
    <location>
        <begin position="1"/>
        <end position="23"/>
    </location>
</feature>
<dbReference type="AlphaFoldDB" id="A0AAD8XSB0"/>
<feature type="compositionally biased region" description="Basic and acidic residues" evidence="1">
    <location>
        <begin position="129"/>
        <end position="138"/>
    </location>
</feature>
<feature type="compositionally biased region" description="Pro residues" evidence="1">
    <location>
        <begin position="369"/>
        <end position="383"/>
    </location>
</feature>
<proteinExistence type="predicted"/>
<feature type="compositionally biased region" description="Polar residues" evidence="1">
    <location>
        <begin position="10"/>
        <end position="21"/>
    </location>
</feature>
<protein>
    <submittedName>
        <fullName evidence="2">Uncharacterized protein</fullName>
    </submittedName>
</protein>